<evidence type="ECO:0000313" key="2">
    <source>
        <dbReference type="EMBL" id="WKN38497.1"/>
    </source>
</evidence>
<dbReference type="PANTHER" id="PTHR39085">
    <property type="entry name" value="SLL0924 PROTEIN"/>
    <property type="match status" value="1"/>
</dbReference>
<keyword evidence="1" id="KW-1133">Transmembrane helix</keyword>
<gene>
    <name evidence="2" type="ORF">K4G66_07250</name>
</gene>
<organism evidence="2">
    <name type="scientific">Roseihalotalea indica</name>
    <dbReference type="NCBI Taxonomy" id="2867963"/>
    <lineage>
        <taxon>Bacteria</taxon>
        <taxon>Pseudomonadati</taxon>
        <taxon>Bacteroidota</taxon>
        <taxon>Cytophagia</taxon>
        <taxon>Cytophagales</taxon>
        <taxon>Catalimonadaceae</taxon>
        <taxon>Roseihalotalea</taxon>
    </lineage>
</organism>
<reference evidence="2" key="1">
    <citation type="journal article" date="2023" name="Comput. Struct. Biotechnol. J.">
        <title>Discovery of a novel marine Bacteroidetes with a rich repertoire of carbohydrate-active enzymes.</title>
        <authorList>
            <person name="Chen B."/>
            <person name="Liu G."/>
            <person name="Chen Q."/>
            <person name="Wang H."/>
            <person name="Liu L."/>
            <person name="Tang K."/>
        </authorList>
    </citation>
    <scope>NUCLEOTIDE SEQUENCE</scope>
    <source>
        <strain evidence="2">TK19036</strain>
    </source>
</reference>
<evidence type="ECO:0000256" key="1">
    <source>
        <dbReference type="SAM" id="Phobius"/>
    </source>
</evidence>
<feature type="transmembrane region" description="Helical" evidence="1">
    <location>
        <begin position="62"/>
        <end position="80"/>
    </location>
</feature>
<feature type="transmembrane region" description="Helical" evidence="1">
    <location>
        <begin position="31"/>
        <end position="50"/>
    </location>
</feature>
<accession>A0AA49GPB9</accession>
<protein>
    <submittedName>
        <fullName evidence="2">DUF2227 family putative metal-binding protein</fullName>
    </submittedName>
</protein>
<proteinExistence type="predicted"/>
<feature type="transmembrane region" description="Helical" evidence="1">
    <location>
        <begin position="92"/>
        <end position="113"/>
    </location>
</feature>
<keyword evidence="1" id="KW-0812">Transmembrane</keyword>
<dbReference type="EMBL" id="CP120682">
    <property type="protein sequence ID" value="WKN38497.1"/>
    <property type="molecule type" value="Genomic_DNA"/>
</dbReference>
<name>A0AA49GPB9_9BACT</name>
<dbReference type="Pfam" id="PF09988">
    <property type="entry name" value="DUF2227"/>
    <property type="match status" value="1"/>
</dbReference>
<reference evidence="2" key="2">
    <citation type="journal article" date="2024" name="Antonie Van Leeuwenhoek">
        <title>Roseihalotalea indica gen. nov., sp. nov., a halophilic Bacteroidetes from mesopelagic Southwest Indian Ocean with higher carbohydrate metabolic potential.</title>
        <authorList>
            <person name="Chen B."/>
            <person name="Zhang M."/>
            <person name="Lin D."/>
            <person name="Ye J."/>
            <person name="Tang K."/>
        </authorList>
    </citation>
    <scope>NUCLEOTIDE SEQUENCE</scope>
    <source>
        <strain evidence="2">TK19036</strain>
    </source>
</reference>
<feature type="transmembrane region" description="Helical" evidence="1">
    <location>
        <begin position="134"/>
        <end position="153"/>
    </location>
</feature>
<dbReference type="AlphaFoldDB" id="A0AA49GPB9"/>
<keyword evidence="1" id="KW-0472">Membrane</keyword>
<dbReference type="PANTHER" id="PTHR39085:SF1">
    <property type="entry name" value="SLL0924 PROTEIN"/>
    <property type="match status" value="1"/>
</dbReference>
<dbReference type="InterPro" id="IPR019250">
    <property type="entry name" value="DUF2227_metal-bd"/>
</dbReference>
<sequence>MAAGRTHNVGTLVLTPITAWAAWELSQHDSLTAWLAGIGCFCGIFISPDLDMRQRTVSETTLLRWSLGIGYIWIFLWYPYAMLFRHRGVSHTPLIGTVTRVLYLLGIAVLVQYTAHNLSGANWSIWPWVEQYQLGIAIFVAGLAASDIGHWVLDHV</sequence>